<protein>
    <recommendedName>
        <fullName evidence="2">dual-specificity kinase</fullName>
        <ecNumber evidence="2">2.7.12.1</ecNumber>
    </recommendedName>
</protein>
<dbReference type="KEGG" id="tet:TTHERM_00353420"/>
<feature type="binding site" evidence="11">
    <location>
        <position position="653"/>
    </location>
    <ligand>
        <name>ATP</name>
        <dbReference type="ChEBI" id="CHEBI:30616"/>
    </ligand>
</feature>
<keyword evidence="5 11" id="KW-0547">Nucleotide-binding</keyword>
<evidence type="ECO:0000259" key="13">
    <source>
        <dbReference type="PROSITE" id="PS50011"/>
    </source>
</evidence>
<evidence type="ECO:0000256" key="1">
    <source>
        <dbReference type="ARBA" id="ARBA00008867"/>
    </source>
</evidence>
<name>I7MLQ2_TETTS</name>
<evidence type="ECO:0000256" key="10">
    <source>
        <dbReference type="ARBA" id="ARBA00051680"/>
    </source>
</evidence>
<dbReference type="InterPro" id="IPR000719">
    <property type="entry name" value="Prot_kinase_dom"/>
</dbReference>
<dbReference type="SUPFAM" id="SSF56112">
    <property type="entry name" value="Protein kinase-like (PK-like)"/>
    <property type="match status" value="1"/>
</dbReference>
<keyword evidence="7 11" id="KW-0067">ATP-binding</keyword>
<feature type="compositionally biased region" description="Polar residues" evidence="12">
    <location>
        <begin position="1019"/>
        <end position="1030"/>
    </location>
</feature>
<comment type="catalytic activity">
    <reaction evidence="9">
        <text>L-threonyl-[protein] + ATP = O-phospho-L-threonyl-[protein] + ADP + H(+)</text>
        <dbReference type="Rhea" id="RHEA:46608"/>
        <dbReference type="Rhea" id="RHEA-COMP:11060"/>
        <dbReference type="Rhea" id="RHEA-COMP:11605"/>
        <dbReference type="ChEBI" id="CHEBI:15378"/>
        <dbReference type="ChEBI" id="CHEBI:30013"/>
        <dbReference type="ChEBI" id="CHEBI:30616"/>
        <dbReference type="ChEBI" id="CHEBI:61977"/>
        <dbReference type="ChEBI" id="CHEBI:456216"/>
        <dbReference type="EC" id="2.7.12.1"/>
    </reaction>
</comment>
<dbReference type="OrthoDB" id="9332038at2759"/>
<dbReference type="InterPro" id="IPR008271">
    <property type="entry name" value="Ser/Thr_kinase_AS"/>
</dbReference>
<sequence length="1246" mass="141266">MQFYNPNSSSSASKNSNIKVQQNLNNSQLNNALSPKKYKQKNISLDLGSRKISPLDNSLRKRIEYQRDSKQSIKQPKLTLNTSSHNNTCNLSNNQSFAQSTKHYQGNSSIHISGEKTLTQPNVNPSGGINTNTASNVNNSNSLIINHILDSTKSQGGTININANNISFHNQYNITNLVSQMNRKRQPIGGNVIVNNSVGQNTMISNNINQLSANVQNLNNILNYQNSGASTATNSNAPRSIQFHQYGAPNSTNKVNSSFNQFNQGGQTNNFMNLSSVSTSQNAQVNNSQHINNNNNGSNPIRRSKYKINTETINTQNDYSLTIDHSGGSIPRYPQTETHKTGTKEIIIPQSNKIEQISNRYNLTSTNKPNSRMHLMIGTENDQSQNQMGGLKDFLSPQGAAFIKSNVSSKSTQRNYSNKNRYLGLNKIQAQQQNSSQSRVRSNIKQMSKDKALSVDKTSNYINRRDSTQNQNGNYIQDKSSLLQTLQPPASQSYDQGGDNAYYKHNTLQDEQLGSTYYTIDNQNLQQPTIQSSGSSKLEEKHLTWEDLKLPVGPDDVLNKYGHEFLTDYEKKEILQYMNIYYVGHKAKKPARSEIQQANSYNFGYDDEKGDYLYTLNDHIAYRYELIEALGKGSFGQVIKVFDHKRKEYSALKIIRNKKNFYNQAIVELNILKYIKDNDPQNQTNIVKIKDFVIFRSHVCIVFELLSINLYEFLKNNKFNGVSLELIRRFAIQILQGLLFLTKANIIHCDLKPENILLKQENKSGIKIVDFGSSCFENQRVYTYIQSRFYRAPEIILGLPYGKAIDMWSFGCIMAELYIGYPLFPGENEAEQFQMFMEILGIPEEEFVENCPRRNVFFENNKTPKVVKNSRGKIRTPATKHINYYLRCPDENFIDFVSKCFTWKNHERMSPAEALVHDWILEGLPEEIRAQHLQQMQQTSPEIDMRAKFKKYKIAWIPPPNLQVFKGKIPSAPPQQQYSNKQAKSQSSNKANTIEDQPQNNENTSGVGQGRNSFKKAEMNNSSSFGPSVVSVNTGLQERNKNIINSQSHQIQDVKINPQSQASNPSSSSCQNAINKYGQKQNNAKNYVFKNQNPLNSVTNNQPLSQSKIEQAENPSSNNLSQIPLNQGISLQNNKKKTDMIHLSDFNPYESDQFSNTFSAATTTNAKKTQQQFGFVQNNTPQHQNLNGIKANNFLQQGNSQNQSIYPNQIKIRRPDSSKKNKIEQNFVANEDLQKNSNLQIQSGEN</sequence>
<accession>I7MLQ2</accession>
<evidence type="ECO:0000256" key="9">
    <source>
        <dbReference type="ARBA" id="ARBA00049308"/>
    </source>
</evidence>
<dbReference type="PROSITE" id="PS50011">
    <property type="entry name" value="PROTEIN_KINASE_DOM"/>
    <property type="match status" value="1"/>
</dbReference>
<feature type="compositionally biased region" description="Polar residues" evidence="12">
    <location>
        <begin position="456"/>
        <end position="474"/>
    </location>
</feature>
<comment type="similarity">
    <text evidence="1">Belongs to the protein kinase superfamily. CMGC Ser/Thr protein kinase family. MNB/DYRK subfamily.</text>
</comment>
<proteinExistence type="inferred from homology"/>
<feature type="compositionally biased region" description="Polar residues" evidence="12">
    <location>
        <begin position="72"/>
        <end position="87"/>
    </location>
</feature>
<dbReference type="GO" id="GO:0005737">
    <property type="term" value="C:cytoplasm"/>
    <property type="evidence" value="ECO:0007669"/>
    <property type="project" value="TreeGrafter"/>
</dbReference>
<dbReference type="EC" id="2.7.12.1" evidence="2"/>
<feature type="region of interest" description="Disordered" evidence="12">
    <location>
        <begin position="1093"/>
        <end position="1126"/>
    </location>
</feature>
<evidence type="ECO:0000256" key="7">
    <source>
        <dbReference type="ARBA" id="ARBA00022840"/>
    </source>
</evidence>
<dbReference type="SMART" id="SM00220">
    <property type="entry name" value="S_TKc"/>
    <property type="match status" value="1"/>
</dbReference>
<organism evidence="14 15">
    <name type="scientific">Tetrahymena thermophila (strain SB210)</name>
    <dbReference type="NCBI Taxonomy" id="312017"/>
    <lineage>
        <taxon>Eukaryota</taxon>
        <taxon>Sar</taxon>
        <taxon>Alveolata</taxon>
        <taxon>Ciliophora</taxon>
        <taxon>Intramacronucleata</taxon>
        <taxon>Oligohymenophorea</taxon>
        <taxon>Hymenostomatida</taxon>
        <taxon>Tetrahymenina</taxon>
        <taxon>Tetrahymenidae</taxon>
        <taxon>Tetrahymena</taxon>
    </lineage>
</organism>
<dbReference type="GO" id="GO:0004674">
    <property type="term" value="F:protein serine/threonine kinase activity"/>
    <property type="evidence" value="ECO:0007669"/>
    <property type="project" value="UniProtKB-KW"/>
</dbReference>
<dbReference type="PROSITE" id="PS00107">
    <property type="entry name" value="PROTEIN_KINASE_ATP"/>
    <property type="match status" value="1"/>
</dbReference>
<evidence type="ECO:0000256" key="2">
    <source>
        <dbReference type="ARBA" id="ARBA00013203"/>
    </source>
</evidence>
<dbReference type="Gene3D" id="3.30.10.30">
    <property type="entry name" value="DYRK"/>
    <property type="match status" value="1"/>
</dbReference>
<dbReference type="CDD" id="cd14210">
    <property type="entry name" value="PKc_DYRK"/>
    <property type="match status" value="1"/>
</dbReference>
<dbReference type="GeneID" id="7835410"/>
<evidence type="ECO:0000313" key="15">
    <source>
        <dbReference type="Proteomes" id="UP000009168"/>
    </source>
</evidence>
<dbReference type="STRING" id="312017.I7MLQ2"/>
<keyword evidence="3" id="KW-0723">Serine/threonine-protein kinase</keyword>
<evidence type="ECO:0000256" key="11">
    <source>
        <dbReference type="PROSITE-ProRule" id="PRU10141"/>
    </source>
</evidence>
<dbReference type="PROSITE" id="PS00108">
    <property type="entry name" value="PROTEIN_KINASE_ST"/>
    <property type="match status" value="1"/>
</dbReference>
<dbReference type="InterPro" id="IPR017441">
    <property type="entry name" value="Protein_kinase_ATP_BS"/>
</dbReference>
<evidence type="ECO:0000313" key="14">
    <source>
        <dbReference type="EMBL" id="EAS02854.2"/>
    </source>
</evidence>
<evidence type="ECO:0000256" key="3">
    <source>
        <dbReference type="ARBA" id="ARBA00022527"/>
    </source>
</evidence>
<feature type="region of interest" description="Disordered" evidence="12">
    <location>
        <begin position="65"/>
        <end position="87"/>
    </location>
</feature>
<feature type="compositionally biased region" description="Polar residues" evidence="12">
    <location>
        <begin position="994"/>
        <end position="1012"/>
    </location>
</feature>
<dbReference type="InterPro" id="IPR050494">
    <property type="entry name" value="Ser_Thr_dual-spec_kinase"/>
</dbReference>
<feature type="region of interest" description="Disordered" evidence="12">
    <location>
        <begin position="430"/>
        <end position="474"/>
    </location>
</feature>
<evidence type="ECO:0000256" key="5">
    <source>
        <dbReference type="ARBA" id="ARBA00022741"/>
    </source>
</evidence>
<dbReference type="EMBL" id="GG662523">
    <property type="protein sequence ID" value="EAS02854.2"/>
    <property type="molecule type" value="Genomic_DNA"/>
</dbReference>
<evidence type="ECO:0000256" key="4">
    <source>
        <dbReference type="ARBA" id="ARBA00022679"/>
    </source>
</evidence>
<evidence type="ECO:0000256" key="12">
    <source>
        <dbReference type="SAM" id="MobiDB-lite"/>
    </source>
</evidence>
<dbReference type="InterPro" id="IPR011009">
    <property type="entry name" value="Kinase-like_dom_sf"/>
</dbReference>
<dbReference type="PANTHER" id="PTHR24058:SF22">
    <property type="entry name" value="DUAL SPECIFICITY TYROSINE-PHOSPHORYLATION-REGULATED KINASE 4"/>
    <property type="match status" value="1"/>
</dbReference>
<dbReference type="PANTHER" id="PTHR24058">
    <property type="entry name" value="DUAL SPECIFICITY PROTEIN KINASE"/>
    <property type="match status" value="1"/>
</dbReference>
<keyword evidence="4" id="KW-0808">Transferase</keyword>
<dbReference type="Proteomes" id="UP000009168">
    <property type="component" value="Unassembled WGS sequence"/>
</dbReference>
<comment type="catalytic activity">
    <reaction evidence="8">
        <text>L-seryl-[protein] + ATP = O-phospho-L-seryl-[protein] + ADP + H(+)</text>
        <dbReference type="Rhea" id="RHEA:17989"/>
        <dbReference type="Rhea" id="RHEA-COMP:9863"/>
        <dbReference type="Rhea" id="RHEA-COMP:11604"/>
        <dbReference type="ChEBI" id="CHEBI:15378"/>
        <dbReference type="ChEBI" id="CHEBI:29999"/>
        <dbReference type="ChEBI" id="CHEBI:30616"/>
        <dbReference type="ChEBI" id="CHEBI:83421"/>
        <dbReference type="ChEBI" id="CHEBI:456216"/>
        <dbReference type="EC" id="2.7.12.1"/>
    </reaction>
</comment>
<keyword evidence="15" id="KW-1185">Reference proteome</keyword>
<dbReference type="Gene3D" id="3.30.200.20">
    <property type="entry name" value="Phosphorylase Kinase, domain 1"/>
    <property type="match status" value="1"/>
</dbReference>
<feature type="compositionally biased region" description="Low complexity" evidence="12">
    <location>
        <begin position="431"/>
        <end position="443"/>
    </location>
</feature>
<dbReference type="Gene3D" id="1.10.510.10">
    <property type="entry name" value="Transferase(Phosphotransferase) domain 1"/>
    <property type="match status" value="1"/>
</dbReference>
<keyword evidence="6 14" id="KW-0418">Kinase</keyword>
<feature type="domain" description="Protein kinase" evidence="13">
    <location>
        <begin position="624"/>
        <end position="920"/>
    </location>
</feature>
<dbReference type="GO" id="GO:0004712">
    <property type="term" value="F:protein serine/threonine/tyrosine kinase activity"/>
    <property type="evidence" value="ECO:0007669"/>
    <property type="project" value="UniProtKB-EC"/>
</dbReference>
<dbReference type="GO" id="GO:0005856">
    <property type="term" value="C:cytoskeleton"/>
    <property type="evidence" value="ECO:0007669"/>
    <property type="project" value="TreeGrafter"/>
</dbReference>
<dbReference type="AlphaFoldDB" id="I7MLQ2"/>
<feature type="region of interest" description="Disordered" evidence="12">
    <location>
        <begin position="965"/>
        <end position="1030"/>
    </location>
</feature>
<dbReference type="InterPro" id="IPR042521">
    <property type="entry name" value="DYRK"/>
</dbReference>
<comment type="catalytic activity">
    <reaction evidence="10">
        <text>L-tyrosyl-[protein] + ATP = O-phospho-L-tyrosyl-[protein] + ADP + H(+)</text>
        <dbReference type="Rhea" id="RHEA:10596"/>
        <dbReference type="Rhea" id="RHEA-COMP:10136"/>
        <dbReference type="Rhea" id="RHEA-COMP:20101"/>
        <dbReference type="ChEBI" id="CHEBI:15378"/>
        <dbReference type="ChEBI" id="CHEBI:30616"/>
        <dbReference type="ChEBI" id="CHEBI:46858"/>
        <dbReference type="ChEBI" id="CHEBI:61978"/>
        <dbReference type="ChEBI" id="CHEBI:456216"/>
        <dbReference type="EC" id="2.7.12.1"/>
    </reaction>
</comment>
<evidence type="ECO:0000256" key="6">
    <source>
        <dbReference type="ARBA" id="ARBA00022777"/>
    </source>
</evidence>
<reference evidence="15" key="1">
    <citation type="journal article" date="2006" name="PLoS Biol.">
        <title>Macronuclear genome sequence of the ciliate Tetrahymena thermophila, a model eukaryote.</title>
        <authorList>
            <person name="Eisen J.A."/>
            <person name="Coyne R.S."/>
            <person name="Wu M."/>
            <person name="Wu D."/>
            <person name="Thiagarajan M."/>
            <person name="Wortman J.R."/>
            <person name="Badger J.H."/>
            <person name="Ren Q."/>
            <person name="Amedeo P."/>
            <person name="Jones K.M."/>
            <person name="Tallon L.J."/>
            <person name="Delcher A.L."/>
            <person name="Salzberg S.L."/>
            <person name="Silva J.C."/>
            <person name="Haas B.J."/>
            <person name="Majoros W.H."/>
            <person name="Farzad M."/>
            <person name="Carlton J.M."/>
            <person name="Smith R.K. Jr."/>
            <person name="Garg J."/>
            <person name="Pearlman R.E."/>
            <person name="Karrer K.M."/>
            <person name="Sun L."/>
            <person name="Manning G."/>
            <person name="Elde N.C."/>
            <person name="Turkewitz A.P."/>
            <person name="Asai D.J."/>
            <person name="Wilkes D.E."/>
            <person name="Wang Y."/>
            <person name="Cai H."/>
            <person name="Collins K."/>
            <person name="Stewart B.A."/>
            <person name="Lee S.R."/>
            <person name="Wilamowska K."/>
            <person name="Weinberg Z."/>
            <person name="Ruzzo W.L."/>
            <person name="Wloga D."/>
            <person name="Gaertig J."/>
            <person name="Frankel J."/>
            <person name="Tsao C.-C."/>
            <person name="Gorovsky M.A."/>
            <person name="Keeling P.J."/>
            <person name="Waller R.F."/>
            <person name="Patron N.J."/>
            <person name="Cherry J.M."/>
            <person name="Stover N.A."/>
            <person name="Krieger C.J."/>
            <person name="del Toro C."/>
            <person name="Ryder H.F."/>
            <person name="Williamson S.C."/>
            <person name="Barbeau R.A."/>
            <person name="Hamilton E.P."/>
            <person name="Orias E."/>
        </authorList>
    </citation>
    <scope>NUCLEOTIDE SEQUENCE [LARGE SCALE GENOMIC DNA]</scope>
    <source>
        <strain evidence="15">SB210</strain>
    </source>
</reference>
<dbReference type="RefSeq" id="XP_001023099.2">
    <property type="nucleotide sequence ID" value="XM_001023099.2"/>
</dbReference>
<dbReference type="InParanoid" id="I7MLQ2"/>
<evidence type="ECO:0000256" key="8">
    <source>
        <dbReference type="ARBA" id="ARBA00049003"/>
    </source>
</evidence>
<dbReference type="Pfam" id="PF00069">
    <property type="entry name" value="Pkinase"/>
    <property type="match status" value="1"/>
</dbReference>
<dbReference type="eggNOG" id="KOG0667">
    <property type="taxonomic scope" value="Eukaryota"/>
</dbReference>
<gene>
    <name evidence="14" type="ORF">TTHERM_00353420</name>
</gene>
<feature type="compositionally biased region" description="Low complexity" evidence="12">
    <location>
        <begin position="975"/>
        <end position="992"/>
    </location>
</feature>
<dbReference type="GO" id="GO:0005524">
    <property type="term" value="F:ATP binding"/>
    <property type="evidence" value="ECO:0007669"/>
    <property type="project" value="UniProtKB-UniRule"/>
</dbReference>